<dbReference type="EMBL" id="JAFDVH010000019">
    <property type="protein sequence ID" value="KAG7459331.1"/>
    <property type="molecule type" value="Genomic_DNA"/>
</dbReference>
<gene>
    <name evidence="1" type="ORF">MATL_G00209520</name>
</gene>
<reference evidence="1" key="1">
    <citation type="submission" date="2021-01" db="EMBL/GenBank/DDBJ databases">
        <authorList>
            <person name="Zahm M."/>
            <person name="Roques C."/>
            <person name="Cabau C."/>
            <person name="Klopp C."/>
            <person name="Donnadieu C."/>
            <person name="Jouanno E."/>
            <person name="Lampietro C."/>
            <person name="Louis A."/>
            <person name="Herpin A."/>
            <person name="Echchiki A."/>
            <person name="Berthelot C."/>
            <person name="Parey E."/>
            <person name="Roest-Crollius H."/>
            <person name="Braasch I."/>
            <person name="Postlethwait J."/>
            <person name="Bobe J."/>
            <person name="Montfort J."/>
            <person name="Bouchez O."/>
            <person name="Begum T."/>
            <person name="Mejri S."/>
            <person name="Adams A."/>
            <person name="Chen W.-J."/>
            <person name="Guiguen Y."/>
        </authorList>
    </citation>
    <scope>NUCLEOTIDE SEQUENCE</scope>
    <source>
        <strain evidence="1">YG-15Mar2019-1</strain>
        <tissue evidence="1">Brain</tissue>
    </source>
</reference>
<comment type="caution">
    <text evidence="1">The sequence shown here is derived from an EMBL/GenBank/DDBJ whole genome shotgun (WGS) entry which is preliminary data.</text>
</comment>
<evidence type="ECO:0000313" key="2">
    <source>
        <dbReference type="Proteomes" id="UP001046870"/>
    </source>
</evidence>
<protein>
    <submittedName>
        <fullName evidence="1">Uncharacterized protein</fullName>
    </submittedName>
</protein>
<keyword evidence="2" id="KW-1185">Reference proteome</keyword>
<dbReference type="OrthoDB" id="8940309at2759"/>
<dbReference type="AlphaFoldDB" id="A0A9D3PI96"/>
<accession>A0A9D3PI96</accession>
<organism evidence="1 2">
    <name type="scientific">Megalops atlanticus</name>
    <name type="common">Tarpon</name>
    <name type="synonym">Clupea gigantea</name>
    <dbReference type="NCBI Taxonomy" id="7932"/>
    <lineage>
        <taxon>Eukaryota</taxon>
        <taxon>Metazoa</taxon>
        <taxon>Chordata</taxon>
        <taxon>Craniata</taxon>
        <taxon>Vertebrata</taxon>
        <taxon>Euteleostomi</taxon>
        <taxon>Actinopterygii</taxon>
        <taxon>Neopterygii</taxon>
        <taxon>Teleostei</taxon>
        <taxon>Elopiformes</taxon>
        <taxon>Megalopidae</taxon>
        <taxon>Megalops</taxon>
    </lineage>
</organism>
<dbReference type="Proteomes" id="UP001046870">
    <property type="component" value="Chromosome 19"/>
</dbReference>
<proteinExistence type="predicted"/>
<evidence type="ECO:0000313" key="1">
    <source>
        <dbReference type="EMBL" id="KAG7459331.1"/>
    </source>
</evidence>
<sequence length="290" mass="32194">MLVQVEFRGVQKWVRVPVTDDCYDYFKFIQEVSAKFNLPNGTDVDLKDSAGVDVAADVFDELLRSSTVSFMVFTEHSAESEVSEVSFCSDEGSFSPVESVRSSSSLESVSSTASSASTVITESTKAWRRKLVEGPPDSKVAKDLVYVSLHQKPGGEDVFMYGGYVAQRLYVRPQHLNSCQIDQDFTMLFGEDISGKFIEKWPTFYKPRVITLCKDLRPGTHLDDLLSALEESNDYGWDSDLAAILLLVHLLPPTTKGKRHGKFSASEAADHVFKFMKPSILGGDKHGDIP</sequence>
<name>A0A9D3PI96_MEGAT</name>